<dbReference type="Proteomes" id="UP000827092">
    <property type="component" value="Unassembled WGS sequence"/>
</dbReference>
<dbReference type="EMBL" id="JAFNEN010000852">
    <property type="protein sequence ID" value="KAG8176704.1"/>
    <property type="molecule type" value="Genomic_DNA"/>
</dbReference>
<organism evidence="2 3">
    <name type="scientific">Oedothorax gibbosus</name>
    <dbReference type="NCBI Taxonomy" id="931172"/>
    <lineage>
        <taxon>Eukaryota</taxon>
        <taxon>Metazoa</taxon>
        <taxon>Ecdysozoa</taxon>
        <taxon>Arthropoda</taxon>
        <taxon>Chelicerata</taxon>
        <taxon>Arachnida</taxon>
        <taxon>Araneae</taxon>
        <taxon>Araneomorphae</taxon>
        <taxon>Entelegynae</taxon>
        <taxon>Araneoidea</taxon>
        <taxon>Linyphiidae</taxon>
        <taxon>Erigoninae</taxon>
        <taxon>Oedothorax</taxon>
    </lineage>
</organism>
<proteinExistence type="predicted"/>
<dbReference type="AlphaFoldDB" id="A0AAV6TYE8"/>
<accession>A0AAV6TYE8</accession>
<evidence type="ECO:0000313" key="3">
    <source>
        <dbReference type="Proteomes" id="UP000827092"/>
    </source>
</evidence>
<keyword evidence="1" id="KW-0472">Membrane</keyword>
<keyword evidence="1" id="KW-1133">Transmembrane helix</keyword>
<evidence type="ECO:0000313" key="2">
    <source>
        <dbReference type="EMBL" id="KAG8176704.1"/>
    </source>
</evidence>
<feature type="transmembrane region" description="Helical" evidence="1">
    <location>
        <begin position="63"/>
        <end position="87"/>
    </location>
</feature>
<evidence type="ECO:0000256" key="1">
    <source>
        <dbReference type="SAM" id="Phobius"/>
    </source>
</evidence>
<sequence length="91" mass="10343">MTAHAIVDLLCMTNNETSICPKAKDKDVPSNGRPRSNFSIPQPFLENVMLVSVYLTYFIKPSIWPLFGCFTFFLAKHLHVNLFPVLISSRI</sequence>
<comment type="caution">
    <text evidence="2">The sequence shown here is derived from an EMBL/GenBank/DDBJ whole genome shotgun (WGS) entry which is preliminary data.</text>
</comment>
<keyword evidence="3" id="KW-1185">Reference proteome</keyword>
<gene>
    <name evidence="2" type="ORF">JTE90_028674</name>
</gene>
<reference evidence="2 3" key="1">
    <citation type="journal article" date="2022" name="Nat. Ecol. Evol.">
        <title>A masculinizing supergene underlies an exaggerated male reproductive morph in a spider.</title>
        <authorList>
            <person name="Hendrickx F."/>
            <person name="De Corte Z."/>
            <person name="Sonet G."/>
            <person name="Van Belleghem S.M."/>
            <person name="Kostlbacher S."/>
            <person name="Vangestel C."/>
        </authorList>
    </citation>
    <scope>NUCLEOTIDE SEQUENCE [LARGE SCALE GENOMIC DNA]</scope>
    <source>
        <strain evidence="2">W744_W776</strain>
    </source>
</reference>
<protein>
    <submittedName>
        <fullName evidence="2">Uncharacterized protein</fullName>
    </submittedName>
</protein>
<keyword evidence="1" id="KW-0812">Transmembrane</keyword>
<name>A0AAV6TYE8_9ARAC</name>